<accession>A0A382RP19</accession>
<dbReference type="AlphaFoldDB" id="A0A382RP19"/>
<feature type="non-terminal residue" evidence="1">
    <location>
        <position position="42"/>
    </location>
</feature>
<name>A0A382RP19_9ZZZZ</name>
<proteinExistence type="predicted"/>
<sequence>MSQRRRRKRKELEIADEDRLQIVNIERIISGGYGLAKTKNGK</sequence>
<evidence type="ECO:0000313" key="1">
    <source>
        <dbReference type="EMBL" id="SVC99443.1"/>
    </source>
</evidence>
<reference evidence="1" key="1">
    <citation type="submission" date="2018-05" db="EMBL/GenBank/DDBJ databases">
        <authorList>
            <person name="Lanie J.A."/>
            <person name="Ng W.-L."/>
            <person name="Kazmierczak K.M."/>
            <person name="Andrzejewski T.M."/>
            <person name="Davidsen T.M."/>
            <person name="Wayne K.J."/>
            <person name="Tettelin H."/>
            <person name="Glass J.I."/>
            <person name="Rusch D."/>
            <person name="Podicherti R."/>
            <person name="Tsui H.-C.T."/>
            <person name="Winkler M.E."/>
        </authorList>
    </citation>
    <scope>NUCLEOTIDE SEQUENCE</scope>
</reference>
<dbReference type="EMBL" id="UINC01123161">
    <property type="protein sequence ID" value="SVC99443.1"/>
    <property type="molecule type" value="Genomic_DNA"/>
</dbReference>
<protein>
    <submittedName>
        <fullName evidence="1">Uncharacterized protein</fullName>
    </submittedName>
</protein>
<gene>
    <name evidence="1" type="ORF">METZ01_LOCUS352297</name>
</gene>
<organism evidence="1">
    <name type="scientific">marine metagenome</name>
    <dbReference type="NCBI Taxonomy" id="408172"/>
    <lineage>
        <taxon>unclassified sequences</taxon>
        <taxon>metagenomes</taxon>
        <taxon>ecological metagenomes</taxon>
    </lineage>
</organism>